<feature type="domain" description="Peptidase S33 tripeptidyl aminopeptidase-like C-terminal" evidence="6">
    <location>
        <begin position="386"/>
        <end position="484"/>
    </location>
</feature>
<evidence type="ECO:0000256" key="2">
    <source>
        <dbReference type="ARBA" id="ARBA00022729"/>
    </source>
</evidence>
<dbReference type="InterPro" id="IPR013595">
    <property type="entry name" value="Pept_S33_TAP-like_C"/>
</dbReference>
<organism evidence="7 8">
    <name type="scientific">Streptomyces chisholmiae</name>
    <dbReference type="NCBI Taxonomy" id="3075540"/>
    <lineage>
        <taxon>Bacteria</taxon>
        <taxon>Bacillati</taxon>
        <taxon>Actinomycetota</taxon>
        <taxon>Actinomycetes</taxon>
        <taxon>Kitasatosporales</taxon>
        <taxon>Streptomycetaceae</taxon>
        <taxon>Streptomyces</taxon>
    </lineage>
</organism>
<evidence type="ECO:0000256" key="5">
    <source>
        <dbReference type="SAM" id="SignalP"/>
    </source>
</evidence>
<evidence type="ECO:0000256" key="4">
    <source>
        <dbReference type="SAM" id="MobiDB-lite"/>
    </source>
</evidence>
<dbReference type="EMBL" id="JAVREO010000022">
    <property type="protein sequence ID" value="MDT0270053.1"/>
    <property type="molecule type" value="Genomic_DNA"/>
</dbReference>
<sequence length="508" mass="54397">MTTTPGRLTRGTLALALATTALAATLAPGTAAATTPDSVRWGPCPEGVDDARLECGTLDVPLDYRDPDGRRIEIVISRLASEHPDRRRGVLVTNPGGPGGPGLDFPAVLADSGLPQEILDGYDLIGMDPRGVGHSTPVTCEMTEDQQRRGAFAPYAHTEADVAAEAPHARELAAQCADSATDWLLPHTTTANTARDLDRVRAALGEPRISYLGYSYGTQLGATYATLFPERGDRMVLDSALGADGYDVDAMRLFARGLQDRFPDFAAYAAAHPEYGLGETPEQVTATFYELADRLDADPVDGVHGTHFRGLTFELLYADATMPLLAEYWRDLDAGRPLPGELPAGRENMMAARLFFTCADSRWPTTVAAYQRNTAVDRERYPMLGGSTASIGPCAYWPTEGIEPPVRIGDDGPANLLLVQNERDPGTPLVGALDLRRALGDRATLVTADQGGHGVYLFGTNTCANEAVTTYLTTGRRPADDLACAAEPQPEPGDEPRPEARRLPLPLG</sequence>
<comment type="caution">
    <text evidence="7">The sequence shown here is derived from an EMBL/GenBank/DDBJ whole genome shotgun (WGS) entry which is preliminary data.</text>
</comment>
<keyword evidence="8" id="KW-1185">Reference proteome</keyword>
<proteinExistence type="inferred from homology"/>
<dbReference type="Proteomes" id="UP001183410">
    <property type="component" value="Unassembled WGS sequence"/>
</dbReference>
<evidence type="ECO:0000256" key="3">
    <source>
        <dbReference type="ARBA" id="ARBA00022801"/>
    </source>
</evidence>
<dbReference type="Gene3D" id="3.40.50.1820">
    <property type="entry name" value="alpha/beta hydrolase"/>
    <property type="match status" value="1"/>
</dbReference>
<gene>
    <name evidence="7" type="ORF">RM844_27615</name>
</gene>
<evidence type="ECO:0000259" key="6">
    <source>
        <dbReference type="Pfam" id="PF08386"/>
    </source>
</evidence>
<evidence type="ECO:0000313" key="8">
    <source>
        <dbReference type="Proteomes" id="UP001183410"/>
    </source>
</evidence>
<dbReference type="RefSeq" id="WP_311670131.1">
    <property type="nucleotide sequence ID" value="NZ_JAVREO010000022.1"/>
</dbReference>
<dbReference type="Pfam" id="PF08386">
    <property type="entry name" value="Abhydrolase_4"/>
    <property type="match status" value="1"/>
</dbReference>
<dbReference type="GO" id="GO:0016787">
    <property type="term" value="F:hydrolase activity"/>
    <property type="evidence" value="ECO:0007669"/>
    <property type="project" value="UniProtKB-KW"/>
</dbReference>
<feature type="chain" id="PRO_5046982990" evidence="5">
    <location>
        <begin position="24"/>
        <end position="508"/>
    </location>
</feature>
<comment type="similarity">
    <text evidence="1">Belongs to the peptidase S33 family.</text>
</comment>
<dbReference type="SUPFAM" id="SSF53474">
    <property type="entry name" value="alpha/beta-Hydrolases"/>
    <property type="match status" value="1"/>
</dbReference>
<feature type="signal peptide" evidence="5">
    <location>
        <begin position="1"/>
        <end position="23"/>
    </location>
</feature>
<evidence type="ECO:0000313" key="7">
    <source>
        <dbReference type="EMBL" id="MDT0270053.1"/>
    </source>
</evidence>
<dbReference type="InterPro" id="IPR051601">
    <property type="entry name" value="Serine_prot/Carboxylest_S33"/>
</dbReference>
<dbReference type="InterPro" id="IPR029058">
    <property type="entry name" value="AB_hydrolase_fold"/>
</dbReference>
<dbReference type="PANTHER" id="PTHR43248">
    <property type="entry name" value="2-SUCCINYL-6-HYDROXY-2,4-CYCLOHEXADIENE-1-CARBOXYLATE SYNTHASE"/>
    <property type="match status" value="1"/>
</dbReference>
<dbReference type="PANTHER" id="PTHR43248:SF29">
    <property type="entry name" value="TRIPEPTIDYL AMINOPEPTIDASE"/>
    <property type="match status" value="1"/>
</dbReference>
<keyword evidence="2 5" id="KW-0732">Signal</keyword>
<keyword evidence="3 7" id="KW-0378">Hydrolase</keyword>
<reference evidence="8" key="1">
    <citation type="submission" date="2023-07" db="EMBL/GenBank/DDBJ databases">
        <title>30 novel species of actinomycetes from the DSMZ collection.</title>
        <authorList>
            <person name="Nouioui I."/>
        </authorList>
    </citation>
    <scope>NUCLEOTIDE SEQUENCE [LARGE SCALE GENOMIC DNA]</scope>
    <source>
        <strain evidence="8">DSM 44915</strain>
    </source>
</reference>
<evidence type="ECO:0000256" key="1">
    <source>
        <dbReference type="ARBA" id="ARBA00010088"/>
    </source>
</evidence>
<accession>A0ABU2K0S4</accession>
<feature type="region of interest" description="Disordered" evidence="4">
    <location>
        <begin position="480"/>
        <end position="508"/>
    </location>
</feature>
<name>A0ABU2K0S4_9ACTN</name>
<protein>
    <submittedName>
        <fullName evidence="7">Alpha/beta hydrolase</fullName>
    </submittedName>
</protein>